<dbReference type="NCBIfam" id="NF004796">
    <property type="entry name" value="PRK06144.1"/>
    <property type="match status" value="1"/>
</dbReference>
<dbReference type="Proteomes" id="UP000515811">
    <property type="component" value="Chromosome"/>
</dbReference>
<dbReference type="SUPFAM" id="SSF52096">
    <property type="entry name" value="ClpP/crotonase"/>
    <property type="match status" value="1"/>
</dbReference>
<evidence type="ECO:0000313" key="2">
    <source>
        <dbReference type="Proteomes" id="UP000515811"/>
    </source>
</evidence>
<keyword evidence="1" id="KW-0413">Isomerase</keyword>
<dbReference type="InterPro" id="IPR029045">
    <property type="entry name" value="ClpP/crotonase-like_dom_sf"/>
</dbReference>
<dbReference type="Gene3D" id="3.90.226.10">
    <property type="entry name" value="2-enoyl-CoA Hydratase, Chain A, domain 1"/>
    <property type="match status" value="1"/>
</dbReference>
<dbReference type="EMBL" id="CP060714">
    <property type="protein sequence ID" value="QNN59284.1"/>
    <property type="molecule type" value="Genomic_DNA"/>
</dbReference>
<keyword evidence="2" id="KW-1185">Reference proteome</keyword>
<dbReference type="InterPro" id="IPR001753">
    <property type="entry name" value="Enoyl-CoA_hydra/iso"/>
</dbReference>
<proteinExistence type="predicted"/>
<accession>A0A7G9RUK9</accession>
<dbReference type="GO" id="GO:0016853">
    <property type="term" value="F:isomerase activity"/>
    <property type="evidence" value="ECO:0007669"/>
    <property type="project" value="UniProtKB-KW"/>
</dbReference>
<dbReference type="KEGG" id="drg:H9K76_11160"/>
<dbReference type="Pfam" id="PF00378">
    <property type="entry name" value="ECH_1"/>
    <property type="match status" value="1"/>
</dbReference>
<reference evidence="1 2" key="1">
    <citation type="submission" date="2020-08" db="EMBL/GenBank/DDBJ databases">
        <title>Genome sequence of Diaphorobacter ruginosibacter DSM 27467T.</title>
        <authorList>
            <person name="Hyun D.-W."/>
            <person name="Bae J.-W."/>
        </authorList>
    </citation>
    <scope>NUCLEOTIDE SEQUENCE [LARGE SCALE GENOMIC DNA]</scope>
    <source>
        <strain evidence="1 2">DSM 27467</strain>
    </source>
</reference>
<dbReference type="GO" id="GO:0006635">
    <property type="term" value="P:fatty acid beta-oxidation"/>
    <property type="evidence" value="ECO:0007669"/>
    <property type="project" value="TreeGrafter"/>
</dbReference>
<name>A0A7G9RUK9_9BURK</name>
<dbReference type="PANTHER" id="PTHR11941:SF54">
    <property type="entry name" value="ENOYL-COA HYDRATASE, MITOCHONDRIAL"/>
    <property type="match status" value="1"/>
</dbReference>
<dbReference type="CDD" id="cd06558">
    <property type="entry name" value="crotonase-like"/>
    <property type="match status" value="1"/>
</dbReference>
<evidence type="ECO:0000313" key="1">
    <source>
        <dbReference type="EMBL" id="QNN59284.1"/>
    </source>
</evidence>
<protein>
    <submittedName>
        <fullName evidence="1">Enoyl-CoA hydratase/isomerase family protein</fullName>
    </submittedName>
</protein>
<dbReference type="RefSeq" id="WP_187600297.1">
    <property type="nucleotide sequence ID" value="NZ_CP060714.1"/>
</dbReference>
<dbReference type="PANTHER" id="PTHR11941">
    <property type="entry name" value="ENOYL-COA HYDRATASE-RELATED"/>
    <property type="match status" value="1"/>
</dbReference>
<gene>
    <name evidence="1" type="ORF">H9K76_11160</name>
</gene>
<dbReference type="AlphaFoldDB" id="A0A7G9RUK9"/>
<sequence length="260" mass="27728">MSVKDTTAETVTLARLPGGIARISVHRPERHNAMTAPMYERLLQYLEECLGEAGSVPSVRCILLKGEGGKSFISGTDITHFRDFRSGSEGIAYEAFVERVIDAVERVAVPTVAVIDGWTVGGGLAIANACDFRICTPGSRFGAPIAKTLSNTLSSRNIARLVAALGVPRVKRMLLLADYLGADEMLSCGYVQQSVAAPELDAAALALAQRLVSLSGVTQQAVKESLRRIVLDHDLHDDDLVDSVYGSAAFRAGVAAFIKP</sequence>
<organism evidence="1 2">
    <name type="scientific">Diaphorobacter ruginosibacter</name>
    <dbReference type="NCBI Taxonomy" id="1715720"/>
    <lineage>
        <taxon>Bacteria</taxon>
        <taxon>Pseudomonadati</taxon>
        <taxon>Pseudomonadota</taxon>
        <taxon>Betaproteobacteria</taxon>
        <taxon>Burkholderiales</taxon>
        <taxon>Comamonadaceae</taxon>
        <taxon>Diaphorobacter</taxon>
    </lineage>
</organism>